<reference evidence="4" key="1">
    <citation type="submission" date="2016-10" db="EMBL/GenBank/DDBJ databases">
        <authorList>
            <person name="Varghese N."/>
            <person name="Submissions S."/>
        </authorList>
    </citation>
    <scope>NUCLEOTIDE SEQUENCE [LARGE SCALE GENOMIC DNA]</scope>
    <source>
        <strain evidence="4">DSM 10146</strain>
    </source>
</reference>
<feature type="transmembrane region" description="Helical" evidence="2">
    <location>
        <begin position="220"/>
        <end position="248"/>
    </location>
</feature>
<evidence type="ECO:0000256" key="1">
    <source>
        <dbReference type="SAM" id="MobiDB-lite"/>
    </source>
</evidence>
<feature type="transmembrane region" description="Helical" evidence="2">
    <location>
        <begin position="260"/>
        <end position="278"/>
    </location>
</feature>
<dbReference type="EMBL" id="FNAV01000005">
    <property type="protein sequence ID" value="SDE57066.1"/>
    <property type="molecule type" value="Genomic_DNA"/>
</dbReference>
<dbReference type="Proteomes" id="UP000198994">
    <property type="component" value="Unassembled WGS sequence"/>
</dbReference>
<organism evidence="3 4">
    <name type="scientific">Salipiger thiooxidans</name>
    <dbReference type="NCBI Taxonomy" id="282683"/>
    <lineage>
        <taxon>Bacteria</taxon>
        <taxon>Pseudomonadati</taxon>
        <taxon>Pseudomonadota</taxon>
        <taxon>Alphaproteobacteria</taxon>
        <taxon>Rhodobacterales</taxon>
        <taxon>Roseobacteraceae</taxon>
        <taxon>Salipiger</taxon>
    </lineage>
</organism>
<feature type="compositionally biased region" description="Low complexity" evidence="1">
    <location>
        <begin position="464"/>
        <end position="474"/>
    </location>
</feature>
<evidence type="ECO:0000313" key="3">
    <source>
        <dbReference type="EMBL" id="SDE57066.1"/>
    </source>
</evidence>
<feature type="transmembrane region" description="Helical" evidence="2">
    <location>
        <begin position="82"/>
        <end position="109"/>
    </location>
</feature>
<keyword evidence="2" id="KW-0472">Membrane</keyword>
<protein>
    <recommendedName>
        <fullName evidence="5">O-antigen ligase</fullName>
    </recommendedName>
</protein>
<keyword evidence="4" id="KW-1185">Reference proteome</keyword>
<gene>
    <name evidence="3" type="ORF">SAMN04488105_10540</name>
</gene>
<feature type="transmembrane region" description="Helical" evidence="2">
    <location>
        <begin position="191"/>
        <end position="208"/>
    </location>
</feature>
<sequence>MAKAAALPGTASANTIRVIPESTSTLGVGMVALFIVALLVPLVIQVGPLRLSFYRVVLLATFFPTVVQIFRNPSIRICSVDILVTAFTFYVALSFAVTGASVATIGIHIVETLGPYCLARAFIRTSEDFIRCARVFVLCIILTIPFALYENVTRDPIILTVLGKFLKVLPNVPHEQRFGLDRAQVVFDHPILYGLFSAGGFSFALYTWRLRSGTRPAFVAGALVGLAAFQSLSSAALVCVALQAGLFAYDRIMRAWRGRWAALLWSGGILYTVLELASNRSMAQISISFLAMNPGTAWTRLLVNEAAVEEIKKFPFFGAGLGYEWHPPSHVVTTSIDNFWLAVAFRNGYPSAALILAAALAALIVVGRVRQEDERVRACQTAFCITLASLSVSTFTVHMWNASYVLLFYLLGCALWVRDAPAAVETTVPETEEADTGSRVQYTRFASRGNSRVLAGAPPVNRTQSSAASQPASPTNHAAPLRSTGRVPPIGD</sequence>
<feature type="transmembrane region" description="Helical" evidence="2">
    <location>
        <begin position="129"/>
        <end position="149"/>
    </location>
</feature>
<proteinExistence type="predicted"/>
<feature type="transmembrane region" description="Helical" evidence="2">
    <location>
        <begin position="348"/>
        <end position="366"/>
    </location>
</feature>
<dbReference type="RefSeq" id="WP_165617057.1">
    <property type="nucleotide sequence ID" value="NZ_FNAV01000005.1"/>
</dbReference>
<accession>A0A1G7E0T3</accession>
<dbReference type="AlphaFoldDB" id="A0A1G7E0T3"/>
<dbReference type="STRING" id="282683.SAMN04488105_10540"/>
<evidence type="ECO:0000256" key="2">
    <source>
        <dbReference type="SAM" id="Phobius"/>
    </source>
</evidence>
<dbReference type="PANTHER" id="PTHR37422:SF13">
    <property type="entry name" value="LIPOPOLYSACCHARIDE BIOSYNTHESIS PROTEIN PA4999-RELATED"/>
    <property type="match status" value="1"/>
</dbReference>
<dbReference type="PANTHER" id="PTHR37422">
    <property type="entry name" value="TEICHURONIC ACID BIOSYNTHESIS PROTEIN TUAE"/>
    <property type="match status" value="1"/>
</dbReference>
<keyword evidence="2" id="KW-0812">Transmembrane</keyword>
<dbReference type="InterPro" id="IPR051533">
    <property type="entry name" value="WaaL-like"/>
</dbReference>
<feature type="transmembrane region" description="Helical" evidence="2">
    <location>
        <begin position="52"/>
        <end position="70"/>
    </location>
</feature>
<feature type="transmembrane region" description="Helical" evidence="2">
    <location>
        <begin position="26"/>
        <end position="46"/>
    </location>
</feature>
<feature type="region of interest" description="Disordered" evidence="1">
    <location>
        <begin position="452"/>
        <end position="492"/>
    </location>
</feature>
<name>A0A1G7E0T3_9RHOB</name>
<keyword evidence="2" id="KW-1133">Transmembrane helix</keyword>
<evidence type="ECO:0000313" key="4">
    <source>
        <dbReference type="Proteomes" id="UP000198994"/>
    </source>
</evidence>
<evidence type="ECO:0008006" key="5">
    <source>
        <dbReference type="Google" id="ProtNLM"/>
    </source>
</evidence>
<feature type="transmembrane region" description="Helical" evidence="2">
    <location>
        <begin position="378"/>
        <end position="395"/>
    </location>
</feature>